<dbReference type="Pfam" id="PF00571">
    <property type="entry name" value="CBS"/>
    <property type="match status" value="2"/>
</dbReference>
<keyword evidence="1 2" id="KW-0129">CBS domain</keyword>
<evidence type="ECO:0000259" key="3">
    <source>
        <dbReference type="PROSITE" id="PS51371"/>
    </source>
</evidence>
<evidence type="ECO:0000313" key="5">
    <source>
        <dbReference type="Proteomes" id="UP000192042"/>
    </source>
</evidence>
<dbReference type="Proteomes" id="UP000192042">
    <property type="component" value="Chromosome I"/>
</dbReference>
<evidence type="ECO:0000256" key="2">
    <source>
        <dbReference type="PROSITE-ProRule" id="PRU00703"/>
    </source>
</evidence>
<name>A0A1W1I6I3_9BACT</name>
<dbReference type="EMBL" id="LT828648">
    <property type="protein sequence ID" value="SLM48585.1"/>
    <property type="molecule type" value="Genomic_DNA"/>
</dbReference>
<evidence type="ECO:0000256" key="1">
    <source>
        <dbReference type="ARBA" id="ARBA00023122"/>
    </source>
</evidence>
<protein>
    <recommendedName>
        <fullName evidence="3">CBS domain-containing protein</fullName>
    </recommendedName>
</protein>
<dbReference type="InterPro" id="IPR051257">
    <property type="entry name" value="Diverse_CBS-Domain"/>
</dbReference>
<dbReference type="PANTHER" id="PTHR43080">
    <property type="entry name" value="CBS DOMAIN-CONTAINING PROTEIN CBSX3, MITOCHONDRIAL"/>
    <property type="match status" value="1"/>
</dbReference>
<dbReference type="SMART" id="SM00116">
    <property type="entry name" value="CBS"/>
    <property type="match status" value="2"/>
</dbReference>
<sequence>MPRRSRTGLQRADILERYLARFRKQLGTFQMFLSRKRPSMPLEDFDEAAEELISQVYGQASDEVEAYFYAKSGEAANLPEEAQENGTHDVERESLQQRRQVLESCLSDLEMRYRLQAKRQPGANGQAMGKRTVEDYMSHEVHSIHRAATIKEAGRLLQKYKVGSLIVDDGSRYIGIVTDSDLSRKAVAKGLDPNTTAVLACMSKPVVSIEETEPISEALGLMKQEKIRHLAVTADRTIIGVLSISDVLRAYEEVTGSPAS</sequence>
<feature type="domain" description="CBS" evidence="3">
    <location>
        <begin position="137"/>
        <end position="193"/>
    </location>
</feature>
<proteinExistence type="predicted"/>
<accession>A0A1W1I6I3</accession>
<dbReference type="KEGG" id="nja:NSJP_2413"/>
<dbReference type="PANTHER" id="PTHR43080:SF2">
    <property type="entry name" value="CBS DOMAIN-CONTAINING PROTEIN"/>
    <property type="match status" value="1"/>
</dbReference>
<dbReference type="OrthoDB" id="9802114at2"/>
<dbReference type="SUPFAM" id="SSF54631">
    <property type="entry name" value="CBS-domain pair"/>
    <property type="match status" value="1"/>
</dbReference>
<dbReference type="InterPro" id="IPR046342">
    <property type="entry name" value="CBS_dom_sf"/>
</dbReference>
<organism evidence="4 5">
    <name type="scientific">Nitrospira japonica</name>
    <dbReference type="NCBI Taxonomy" id="1325564"/>
    <lineage>
        <taxon>Bacteria</taxon>
        <taxon>Pseudomonadati</taxon>
        <taxon>Nitrospirota</taxon>
        <taxon>Nitrospiria</taxon>
        <taxon>Nitrospirales</taxon>
        <taxon>Nitrospiraceae</taxon>
        <taxon>Nitrospira</taxon>
    </lineage>
</organism>
<dbReference type="InterPro" id="IPR000644">
    <property type="entry name" value="CBS_dom"/>
</dbReference>
<gene>
    <name evidence="4" type="ORF">NSJP_2413</name>
</gene>
<dbReference type="AlphaFoldDB" id="A0A1W1I6I3"/>
<feature type="domain" description="CBS" evidence="3">
    <location>
        <begin position="202"/>
        <end position="260"/>
    </location>
</feature>
<dbReference type="STRING" id="1325564.NSJP_2413"/>
<dbReference type="PROSITE" id="PS51371">
    <property type="entry name" value="CBS"/>
    <property type="match status" value="2"/>
</dbReference>
<dbReference type="Gene3D" id="3.10.580.10">
    <property type="entry name" value="CBS-domain"/>
    <property type="match status" value="1"/>
</dbReference>
<dbReference type="RefSeq" id="WP_080886948.1">
    <property type="nucleotide sequence ID" value="NZ_LT828648.1"/>
</dbReference>
<evidence type="ECO:0000313" key="4">
    <source>
        <dbReference type="EMBL" id="SLM48585.1"/>
    </source>
</evidence>
<keyword evidence="5" id="KW-1185">Reference proteome</keyword>
<reference evidence="4 5" key="1">
    <citation type="submission" date="2017-03" db="EMBL/GenBank/DDBJ databases">
        <authorList>
            <person name="Afonso C.L."/>
            <person name="Miller P.J."/>
            <person name="Scott M.A."/>
            <person name="Spackman E."/>
            <person name="Goraichik I."/>
            <person name="Dimitrov K.M."/>
            <person name="Suarez D.L."/>
            <person name="Swayne D.E."/>
        </authorList>
    </citation>
    <scope>NUCLEOTIDE SEQUENCE [LARGE SCALE GENOMIC DNA]</scope>
    <source>
        <strain evidence="4">Genome sequencing of Nitrospira japonica strain NJ11</strain>
    </source>
</reference>